<reference evidence="10 11" key="1">
    <citation type="submission" date="2019-02" db="EMBL/GenBank/DDBJ databases">
        <title>Genome sequencing of the rare red list fungi Phellinidium pouzarii.</title>
        <authorList>
            <person name="Buettner E."/>
            <person name="Kellner H."/>
        </authorList>
    </citation>
    <scope>NUCLEOTIDE SEQUENCE [LARGE SCALE GENOMIC DNA]</scope>
    <source>
        <strain evidence="10 11">DSM 108285</strain>
    </source>
</reference>
<sequence length="436" mass="48488">MFKFDFSDIELEVEGNQDSDLASLDTVLSQSDHGKRQDAKYEHGGAAMRELSLEELIKALPSVFSYSPLVVPLSGDATFSQIPVEDSTQKYKRKHRKTVTLLRRDLFDVRYQLISQDDPPLAVVDSENPLKGHEEHSDASRGLTFIDNPSDLVPGVYEGGLKTWECSLDLVDCLASANGEASGPGRSDWVRGKRILEIGCGTAIPSIYLLETFFAQASPKDTTADIPITEIVFQDYNDLVLKLVTFPNVLLAWYASPLAETIRSERISAEVDPEDERFDIAQPGDLHITPKLIFAFRSSLEEQRLTIKFVAGSWHALSEDTALFTRPFDMTLTSETIYQISSLPSLIRLLRRATISDEDYDLQTRTMDLSLKEGDARAGPICLVAAKILYFGVGGGVVDFERVAKEQGGKIATVLHRKAGVGRKVMRVDWTQDSYD</sequence>
<evidence type="ECO:0000256" key="6">
    <source>
        <dbReference type="ARBA" id="ARBA00022679"/>
    </source>
</evidence>
<dbReference type="Gene3D" id="3.40.50.150">
    <property type="entry name" value="Vaccinia Virus protein VP39"/>
    <property type="match status" value="1"/>
</dbReference>
<dbReference type="GO" id="GO:0005634">
    <property type="term" value="C:nucleus"/>
    <property type="evidence" value="ECO:0007669"/>
    <property type="project" value="UniProtKB-SubCell"/>
</dbReference>
<keyword evidence="4" id="KW-0963">Cytoplasm</keyword>
<keyword evidence="8" id="KW-0539">Nucleus</keyword>
<dbReference type="OrthoDB" id="1723750at2759"/>
<dbReference type="AlphaFoldDB" id="A0A4S4L813"/>
<dbReference type="InterPro" id="IPR019410">
    <property type="entry name" value="Methyltransf_16"/>
</dbReference>
<evidence type="ECO:0000256" key="1">
    <source>
        <dbReference type="ARBA" id="ARBA00004123"/>
    </source>
</evidence>
<comment type="caution">
    <text evidence="10">The sequence shown here is derived from an EMBL/GenBank/DDBJ whole genome shotgun (WGS) entry which is preliminary data.</text>
</comment>
<evidence type="ECO:0000313" key="10">
    <source>
        <dbReference type="EMBL" id="THH07555.1"/>
    </source>
</evidence>
<evidence type="ECO:0000256" key="7">
    <source>
        <dbReference type="ARBA" id="ARBA00022691"/>
    </source>
</evidence>
<comment type="subcellular location">
    <subcellularLocation>
        <location evidence="2">Cytoplasm</location>
    </subcellularLocation>
    <subcellularLocation>
        <location evidence="1">Nucleus</location>
    </subcellularLocation>
</comment>
<keyword evidence="11" id="KW-1185">Reference proteome</keyword>
<keyword evidence="7" id="KW-0949">S-adenosyl-L-methionine</keyword>
<gene>
    <name evidence="10" type="ORF">EW145_g3303</name>
</gene>
<evidence type="ECO:0000256" key="2">
    <source>
        <dbReference type="ARBA" id="ARBA00004496"/>
    </source>
</evidence>
<evidence type="ECO:0000256" key="8">
    <source>
        <dbReference type="ARBA" id="ARBA00023242"/>
    </source>
</evidence>
<evidence type="ECO:0000256" key="4">
    <source>
        <dbReference type="ARBA" id="ARBA00022490"/>
    </source>
</evidence>
<organism evidence="10 11">
    <name type="scientific">Phellinidium pouzarii</name>
    <dbReference type="NCBI Taxonomy" id="167371"/>
    <lineage>
        <taxon>Eukaryota</taxon>
        <taxon>Fungi</taxon>
        <taxon>Dikarya</taxon>
        <taxon>Basidiomycota</taxon>
        <taxon>Agaricomycotina</taxon>
        <taxon>Agaricomycetes</taxon>
        <taxon>Hymenochaetales</taxon>
        <taxon>Hymenochaetaceae</taxon>
        <taxon>Phellinidium</taxon>
    </lineage>
</organism>
<dbReference type="GO" id="GO:0032259">
    <property type="term" value="P:methylation"/>
    <property type="evidence" value="ECO:0007669"/>
    <property type="project" value="UniProtKB-KW"/>
</dbReference>
<evidence type="ECO:0000256" key="3">
    <source>
        <dbReference type="ARBA" id="ARBA00012533"/>
    </source>
</evidence>
<evidence type="ECO:0000256" key="9">
    <source>
        <dbReference type="ARBA" id="ARBA00038126"/>
    </source>
</evidence>
<protein>
    <recommendedName>
        <fullName evidence="3">protein-histidine N-methyltransferase</fullName>
        <ecNumber evidence="3">2.1.1.85</ecNumber>
    </recommendedName>
</protein>
<dbReference type="InterPro" id="IPR029063">
    <property type="entry name" value="SAM-dependent_MTases_sf"/>
</dbReference>
<accession>A0A4S4L813</accession>
<dbReference type="GO" id="GO:0005737">
    <property type="term" value="C:cytoplasm"/>
    <property type="evidence" value="ECO:0007669"/>
    <property type="project" value="UniProtKB-SubCell"/>
</dbReference>
<dbReference type="PANTHER" id="PTHR14614">
    <property type="entry name" value="HEPATOCELLULAR CARCINOMA-ASSOCIATED ANTIGEN"/>
    <property type="match status" value="1"/>
</dbReference>
<keyword evidence="6" id="KW-0808">Transferase</keyword>
<proteinExistence type="inferred from homology"/>
<evidence type="ECO:0000256" key="5">
    <source>
        <dbReference type="ARBA" id="ARBA00022603"/>
    </source>
</evidence>
<dbReference type="PANTHER" id="PTHR14614:SF39">
    <property type="entry name" value="HISTIDINE PROTEIN METHYLTRANSFERASE 1 HOMOLOG"/>
    <property type="match status" value="1"/>
</dbReference>
<comment type="similarity">
    <text evidence="9">Belongs to the methyltransferase superfamily. METTL18 family.</text>
</comment>
<keyword evidence="5" id="KW-0489">Methyltransferase</keyword>
<name>A0A4S4L813_9AGAM</name>
<dbReference type="Proteomes" id="UP000308199">
    <property type="component" value="Unassembled WGS sequence"/>
</dbReference>
<dbReference type="EMBL" id="SGPK01000137">
    <property type="protein sequence ID" value="THH07555.1"/>
    <property type="molecule type" value="Genomic_DNA"/>
</dbReference>
<dbReference type="GO" id="GO:0018064">
    <property type="term" value="F:protein-L-histidine N-tele-methyltransferase activity"/>
    <property type="evidence" value="ECO:0007669"/>
    <property type="project" value="UniProtKB-EC"/>
</dbReference>
<evidence type="ECO:0000313" key="11">
    <source>
        <dbReference type="Proteomes" id="UP000308199"/>
    </source>
</evidence>
<dbReference type="SUPFAM" id="SSF53335">
    <property type="entry name" value="S-adenosyl-L-methionine-dependent methyltransferases"/>
    <property type="match status" value="1"/>
</dbReference>
<dbReference type="EC" id="2.1.1.85" evidence="3"/>